<feature type="compositionally biased region" description="Polar residues" evidence="1">
    <location>
        <begin position="239"/>
        <end position="249"/>
    </location>
</feature>
<comment type="caution">
    <text evidence="2">The sequence shown here is derived from an EMBL/GenBank/DDBJ whole genome shotgun (WGS) entry which is preliminary data.</text>
</comment>
<evidence type="ECO:0000256" key="1">
    <source>
        <dbReference type="SAM" id="MobiDB-lite"/>
    </source>
</evidence>
<gene>
    <name evidence="2" type="ORF">V5O48_008502</name>
</gene>
<name>A0ABR3FDP6_9AGAR</name>
<dbReference type="EMBL" id="JBAHYK010000504">
    <property type="protein sequence ID" value="KAL0573447.1"/>
    <property type="molecule type" value="Genomic_DNA"/>
</dbReference>
<feature type="region of interest" description="Disordered" evidence="1">
    <location>
        <begin position="173"/>
        <end position="249"/>
    </location>
</feature>
<accession>A0ABR3FDP6</accession>
<proteinExistence type="predicted"/>
<evidence type="ECO:0000313" key="3">
    <source>
        <dbReference type="Proteomes" id="UP001465976"/>
    </source>
</evidence>
<protein>
    <submittedName>
        <fullName evidence="2">Uncharacterized protein</fullName>
    </submittedName>
</protein>
<feature type="region of interest" description="Disordered" evidence="1">
    <location>
        <begin position="88"/>
        <end position="109"/>
    </location>
</feature>
<feature type="compositionally biased region" description="Basic and acidic residues" evidence="1">
    <location>
        <begin position="226"/>
        <end position="237"/>
    </location>
</feature>
<dbReference type="Proteomes" id="UP001465976">
    <property type="component" value="Unassembled WGS sequence"/>
</dbReference>
<sequence length="249" mass="27649">MASFSNCSDFNISPGVTMNRIRGHKNKVVNGDRKTEYYGPYKPHTNHNHYGDTFQDCEVGRTSRDTWNYGDVQTDQAIPQSEWNDRAQGGYGRHSTPADLPSSYSQFSPQVQDMESPTAHNAYPVQSQERLSIANHPANEPVTSRNPFALLAASSPVTQPSYGLEPDYARRSLSENDWDRPGSSGPLAPNPAPLPASTLSFDEAYAPEMPGSEFDPPVHPITTSDPRMEYTGSRRDLWGTQQRQGAWAE</sequence>
<keyword evidence="3" id="KW-1185">Reference proteome</keyword>
<evidence type="ECO:0000313" key="2">
    <source>
        <dbReference type="EMBL" id="KAL0573447.1"/>
    </source>
</evidence>
<organism evidence="2 3">
    <name type="scientific">Marasmius crinis-equi</name>
    <dbReference type="NCBI Taxonomy" id="585013"/>
    <lineage>
        <taxon>Eukaryota</taxon>
        <taxon>Fungi</taxon>
        <taxon>Dikarya</taxon>
        <taxon>Basidiomycota</taxon>
        <taxon>Agaricomycotina</taxon>
        <taxon>Agaricomycetes</taxon>
        <taxon>Agaricomycetidae</taxon>
        <taxon>Agaricales</taxon>
        <taxon>Marasmiineae</taxon>
        <taxon>Marasmiaceae</taxon>
        <taxon>Marasmius</taxon>
    </lineage>
</organism>
<reference evidence="2 3" key="1">
    <citation type="submission" date="2024-02" db="EMBL/GenBank/DDBJ databases">
        <title>A draft genome for the cacao thread blight pathogen Marasmius crinis-equi.</title>
        <authorList>
            <person name="Cohen S.P."/>
            <person name="Baruah I.K."/>
            <person name="Amoako-Attah I."/>
            <person name="Bukari Y."/>
            <person name="Meinhardt L.W."/>
            <person name="Bailey B.A."/>
        </authorList>
    </citation>
    <scope>NUCLEOTIDE SEQUENCE [LARGE SCALE GENOMIC DNA]</scope>
    <source>
        <strain evidence="2 3">GH-76</strain>
    </source>
</reference>